<protein>
    <recommendedName>
        <fullName evidence="4">Sulfotransferase domain-containing protein</fullName>
    </recommendedName>
</protein>
<name>A0A1G7L6B4_9PROT</name>
<dbReference type="STRING" id="1082479.SAMN05216241_101122"/>
<dbReference type="Gene3D" id="3.40.50.300">
    <property type="entry name" value="P-loop containing nucleotide triphosphate hydrolases"/>
    <property type="match status" value="1"/>
</dbReference>
<accession>A0A1G7L6B4</accession>
<dbReference type="SUPFAM" id="SSF52540">
    <property type="entry name" value="P-loop containing nucleoside triphosphate hydrolases"/>
    <property type="match status" value="1"/>
</dbReference>
<gene>
    <name evidence="2" type="ORF">SAMN05216241_101122</name>
</gene>
<evidence type="ECO:0000313" key="3">
    <source>
        <dbReference type="Proteomes" id="UP000199415"/>
    </source>
</evidence>
<dbReference type="EMBL" id="FNCE01000001">
    <property type="protein sequence ID" value="SDF44610.1"/>
    <property type="molecule type" value="Genomic_DNA"/>
</dbReference>
<dbReference type="Proteomes" id="UP000199415">
    <property type="component" value="Unassembled WGS sequence"/>
</dbReference>
<dbReference type="RefSeq" id="WP_090018185.1">
    <property type="nucleotide sequence ID" value="NZ_FNCE01000001.1"/>
</dbReference>
<organism evidence="2 3">
    <name type="scientific">Limimonas halophila</name>
    <dbReference type="NCBI Taxonomy" id="1082479"/>
    <lineage>
        <taxon>Bacteria</taxon>
        <taxon>Pseudomonadati</taxon>
        <taxon>Pseudomonadota</taxon>
        <taxon>Alphaproteobacteria</taxon>
        <taxon>Rhodospirillales</taxon>
        <taxon>Rhodovibrionaceae</taxon>
        <taxon>Limimonas</taxon>
    </lineage>
</organism>
<proteinExistence type="predicted"/>
<keyword evidence="3" id="KW-1185">Reference proteome</keyword>
<dbReference type="AlphaFoldDB" id="A0A1G7L6B4"/>
<reference evidence="2 3" key="1">
    <citation type="submission" date="2016-10" db="EMBL/GenBank/DDBJ databases">
        <authorList>
            <person name="de Groot N.N."/>
        </authorList>
    </citation>
    <scope>NUCLEOTIDE SEQUENCE [LARGE SCALE GENOMIC DNA]</scope>
    <source>
        <strain evidence="2 3">DSM 25584</strain>
    </source>
</reference>
<evidence type="ECO:0000256" key="1">
    <source>
        <dbReference type="SAM" id="MobiDB-lite"/>
    </source>
</evidence>
<evidence type="ECO:0000313" key="2">
    <source>
        <dbReference type="EMBL" id="SDF44610.1"/>
    </source>
</evidence>
<sequence>MTRRDTGAPDPAGRGIPGRRLPNQAIHVSYHKNLTVFFDATMRLVRKATLGRVRHKHFNSEAERFLREHGAYTIASLNNHPPLDSLDYTGPVTQFVRDPRDLVVSGYFYHLRGAEAWTRIVDPAPGDFAVVNGTIPPEMPAGLSFSGYLQTLSVEDGLLAELAFRRHHFDAMRAWARCGWPNLLTLHYEEIVRDYGRAMARVLAHHGFGPGVQAIGRAAARYRGSPAGRRSPHVRNPAPSQWHRTFTPKVADAFAARHEDLPALLGYPPTAST</sequence>
<dbReference type="OrthoDB" id="9804504at2"/>
<evidence type="ECO:0008006" key="4">
    <source>
        <dbReference type="Google" id="ProtNLM"/>
    </source>
</evidence>
<dbReference type="InterPro" id="IPR027417">
    <property type="entry name" value="P-loop_NTPase"/>
</dbReference>
<feature type="region of interest" description="Disordered" evidence="1">
    <location>
        <begin position="1"/>
        <end position="20"/>
    </location>
</feature>